<dbReference type="GO" id="GO:0006465">
    <property type="term" value="P:signal peptide processing"/>
    <property type="evidence" value="ECO:0007669"/>
    <property type="project" value="InterPro"/>
</dbReference>
<evidence type="ECO:0000313" key="10">
    <source>
        <dbReference type="Proteomes" id="UP000182715"/>
    </source>
</evidence>
<keyword evidence="7" id="KW-0812">Transmembrane</keyword>
<sequence length="339" mass="37645">MNTMLMSGAAAALLAGIILYFKSDKKRQENGEWSSGLEYAYILTAVGVFAALSLFMSFAAVFLIFVVLCGTAWGVYKYRLKTHPEISESSHFGDYFGSFFPTVLVLFLIRSFIAEPFQIPSSSMRPGLIKGDFILVGKFSYGLRVPVLNNIFIPTGKIERGDVVVFNYPLQPEMTYIKRIVGIPGDVVEYRDKILTVNGKPTSDIPNGTYRYPDDTDPSEIHNTDMFRSGLDGKSFNILKKEGQPAVSLPVLGKYTSDIMSENGYSIEQSGLEHCQYADDSSGFVCKVPEGRYFAMGDNRDNSADSRYWGFVDDKLVVGKAMFILMNFGDFGRAGTAIR</sequence>
<organism evidence="9 10">
    <name type="scientific">Neisseria meningitidis serogroup B</name>
    <dbReference type="NCBI Taxonomy" id="491"/>
    <lineage>
        <taxon>Bacteria</taxon>
        <taxon>Pseudomonadati</taxon>
        <taxon>Pseudomonadota</taxon>
        <taxon>Betaproteobacteria</taxon>
        <taxon>Neisseriales</taxon>
        <taxon>Neisseriaceae</taxon>
        <taxon>Neisseria</taxon>
    </lineage>
</organism>
<dbReference type="GO" id="GO:0009003">
    <property type="term" value="F:signal peptidase activity"/>
    <property type="evidence" value="ECO:0007669"/>
    <property type="project" value="UniProtKB-EC"/>
</dbReference>
<dbReference type="InterPro" id="IPR019757">
    <property type="entry name" value="Pept_S26A_signal_pept_1_Lys-AS"/>
</dbReference>
<feature type="transmembrane region" description="Helical" evidence="7">
    <location>
        <begin position="92"/>
        <end position="113"/>
    </location>
</feature>
<protein>
    <recommendedName>
        <fullName evidence="4 7">Signal peptidase I</fullName>
        <ecNumber evidence="3 7">3.4.21.89</ecNumber>
    </recommendedName>
</protein>
<dbReference type="PRINTS" id="PR00727">
    <property type="entry name" value="LEADERPTASE"/>
</dbReference>
<dbReference type="EMBL" id="CVTF01000054">
    <property type="protein sequence ID" value="CRY99164.1"/>
    <property type="molecule type" value="Genomic_DNA"/>
</dbReference>
<accession>A0A0H5QAZ6</accession>
<dbReference type="Proteomes" id="UP000182715">
    <property type="component" value="Unassembled WGS sequence"/>
</dbReference>
<evidence type="ECO:0000256" key="3">
    <source>
        <dbReference type="ARBA" id="ARBA00013208"/>
    </source>
</evidence>
<dbReference type="InterPro" id="IPR000223">
    <property type="entry name" value="Pept_S26A_signal_pept_1"/>
</dbReference>
<keyword evidence="7" id="KW-0645">Protease</keyword>
<evidence type="ECO:0000256" key="4">
    <source>
        <dbReference type="ARBA" id="ARBA00019232"/>
    </source>
</evidence>
<dbReference type="Pfam" id="PF10502">
    <property type="entry name" value="Peptidase_S26"/>
    <property type="match status" value="1"/>
</dbReference>
<evidence type="ECO:0000256" key="2">
    <source>
        <dbReference type="ARBA" id="ARBA00009370"/>
    </source>
</evidence>
<dbReference type="EC" id="3.4.21.89" evidence="3 7"/>
<keyword evidence="7" id="KW-0472">Membrane</keyword>
<evidence type="ECO:0000256" key="5">
    <source>
        <dbReference type="ARBA" id="ARBA00022801"/>
    </source>
</evidence>
<evidence type="ECO:0000256" key="7">
    <source>
        <dbReference type="RuleBase" id="RU362042"/>
    </source>
</evidence>
<comment type="similarity">
    <text evidence="2 7">Belongs to the peptidase S26 family.</text>
</comment>
<dbReference type="GO" id="GO:0004252">
    <property type="term" value="F:serine-type endopeptidase activity"/>
    <property type="evidence" value="ECO:0007669"/>
    <property type="project" value="InterPro"/>
</dbReference>
<dbReference type="PANTHER" id="PTHR43390:SF1">
    <property type="entry name" value="CHLOROPLAST PROCESSING PEPTIDASE"/>
    <property type="match status" value="1"/>
</dbReference>
<keyword evidence="7" id="KW-1133">Transmembrane helix</keyword>
<feature type="domain" description="Peptidase S26" evidence="8">
    <location>
        <begin position="95"/>
        <end position="325"/>
    </location>
</feature>
<feature type="transmembrane region" description="Helical" evidence="7">
    <location>
        <begin position="39"/>
        <end position="71"/>
    </location>
</feature>
<dbReference type="InterPro" id="IPR036286">
    <property type="entry name" value="LexA/Signal_pep-like_sf"/>
</dbReference>
<comment type="subcellular location">
    <subcellularLocation>
        <location evidence="7">Membrane</location>
        <topology evidence="7">Single-pass type II membrane protein</topology>
    </subcellularLocation>
</comment>
<dbReference type="PROSITE" id="PS00760">
    <property type="entry name" value="SPASE_I_2"/>
    <property type="match status" value="1"/>
</dbReference>
<feature type="active site" evidence="6">
    <location>
        <position position="123"/>
    </location>
</feature>
<feature type="active site" evidence="6">
    <location>
        <position position="178"/>
    </location>
</feature>
<dbReference type="SUPFAM" id="SSF51306">
    <property type="entry name" value="LexA/Signal peptidase"/>
    <property type="match status" value="1"/>
</dbReference>
<reference evidence="9 10" key="1">
    <citation type="submission" date="2014-11" db="EMBL/GenBank/DDBJ databases">
        <authorList>
            <person name="Diene M.Seydina."/>
        </authorList>
    </citation>
    <scope>NUCLEOTIDE SEQUENCE [LARGE SCALE GENOMIC DNA]</scope>
    <source>
        <strain evidence="9 10">Neisseria meningitidis CHUV</strain>
    </source>
</reference>
<dbReference type="InterPro" id="IPR019533">
    <property type="entry name" value="Peptidase_S26"/>
</dbReference>
<evidence type="ECO:0000313" key="9">
    <source>
        <dbReference type="EMBL" id="CRY99164.1"/>
    </source>
</evidence>
<comment type="caution">
    <text evidence="7">Lacks conserved residue(s) required for the propagation of feature annotation.</text>
</comment>
<dbReference type="GO" id="GO:0016020">
    <property type="term" value="C:membrane"/>
    <property type="evidence" value="ECO:0007669"/>
    <property type="project" value="UniProtKB-SubCell"/>
</dbReference>
<comment type="catalytic activity">
    <reaction evidence="1 7">
        <text>Cleavage of hydrophobic, N-terminal signal or leader sequences from secreted and periplasmic proteins.</text>
        <dbReference type="EC" id="3.4.21.89"/>
    </reaction>
</comment>
<evidence type="ECO:0000256" key="6">
    <source>
        <dbReference type="PIRSR" id="PIRSR600223-1"/>
    </source>
</evidence>
<keyword evidence="5 7" id="KW-0378">Hydrolase</keyword>
<dbReference type="Gene3D" id="2.10.109.10">
    <property type="entry name" value="Umud Fragment, subunit A"/>
    <property type="match status" value="1"/>
</dbReference>
<dbReference type="NCBIfam" id="TIGR02227">
    <property type="entry name" value="sigpep_I_bact"/>
    <property type="match status" value="1"/>
</dbReference>
<dbReference type="PANTHER" id="PTHR43390">
    <property type="entry name" value="SIGNAL PEPTIDASE I"/>
    <property type="match status" value="1"/>
</dbReference>
<dbReference type="AlphaFoldDB" id="A0A0H5QAZ6"/>
<evidence type="ECO:0000259" key="8">
    <source>
        <dbReference type="Pfam" id="PF10502"/>
    </source>
</evidence>
<dbReference type="CDD" id="cd06530">
    <property type="entry name" value="S26_SPase_I"/>
    <property type="match status" value="1"/>
</dbReference>
<proteinExistence type="inferred from homology"/>
<evidence type="ECO:0000256" key="1">
    <source>
        <dbReference type="ARBA" id="ARBA00000677"/>
    </source>
</evidence>
<name>A0A0H5QAZ6_NEIMI</name>